<reference evidence="1 2" key="1">
    <citation type="submission" date="2020-12" db="EMBL/GenBank/DDBJ databases">
        <title>Streptomyces typhae sp. nov., a novel endophytic actinomycete isolated from the root of cattail pollen (Typha angustifolia L.).</title>
        <authorList>
            <person name="Peng C."/>
            <person name="Liu C."/>
        </authorList>
    </citation>
    <scope>NUCLEOTIDE SEQUENCE [LARGE SCALE GENOMIC DNA]</scope>
    <source>
        <strain evidence="1 2">JCM 4753</strain>
    </source>
</reference>
<protein>
    <submittedName>
        <fullName evidence="1">Uncharacterized protein</fullName>
    </submittedName>
</protein>
<keyword evidence="2" id="KW-1185">Reference proteome</keyword>
<dbReference type="EMBL" id="JAEKOZ010000022">
    <property type="protein sequence ID" value="MBJ3811030.1"/>
    <property type="molecule type" value="Genomic_DNA"/>
</dbReference>
<name>A0ABS0XCT6_9ACTN</name>
<evidence type="ECO:0000313" key="1">
    <source>
        <dbReference type="EMBL" id="MBJ3811030.1"/>
    </source>
</evidence>
<sequence length="62" mass="6962">MKFLLEVDVDDTASAEDTTRELGRILRYWAGNLRYYGMEPGAGETVLDSAHREVGRWTITGA</sequence>
<proteinExistence type="predicted"/>
<gene>
    <name evidence="1" type="ORF">JGB26_28700</name>
</gene>
<accession>A0ABS0XCT6</accession>
<evidence type="ECO:0000313" key="2">
    <source>
        <dbReference type="Proteomes" id="UP000634780"/>
    </source>
</evidence>
<dbReference type="RefSeq" id="WP_190114102.1">
    <property type="nucleotide sequence ID" value="NZ_BMVR01000001.1"/>
</dbReference>
<dbReference type="Proteomes" id="UP000634780">
    <property type="component" value="Unassembled WGS sequence"/>
</dbReference>
<organism evidence="1 2">
    <name type="scientific">Streptomyces flavofungini</name>
    <dbReference type="NCBI Taxonomy" id="68200"/>
    <lineage>
        <taxon>Bacteria</taxon>
        <taxon>Bacillati</taxon>
        <taxon>Actinomycetota</taxon>
        <taxon>Actinomycetes</taxon>
        <taxon>Kitasatosporales</taxon>
        <taxon>Streptomycetaceae</taxon>
        <taxon>Streptomyces</taxon>
    </lineage>
</organism>
<comment type="caution">
    <text evidence="1">The sequence shown here is derived from an EMBL/GenBank/DDBJ whole genome shotgun (WGS) entry which is preliminary data.</text>
</comment>